<proteinExistence type="predicted"/>
<reference evidence="2" key="1">
    <citation type="journal article" date="2024" name="Proc. Natl. Acad. Sci. U.S.A.">
        <title>Extraordinary preservation of gene collinearity over three hundred million years revealed in homosporous lycophytes.</title>
        <authorList>
            <person name="Li C."/>
            <person name="Wickell D."/>
            <person name="Kuo L.Y."/>
            <person name="Chen X."/>
            <person name="Nie B."/>
            <person name="Liao X."/>
            <person name="Peng D."/>
            <person name="Ji J."/>
            <person name="Jenkins J."/>
            <person name="Williams M."/>
            <person name="Shu S."/>
            <person name="Plott C."/>
            <person name="Barry K."/>
            <person name="Rajasekar S."/>
            <person name="Grimwood J."/>
            <person name="Han X."/>
            <person name="Sun S."/>
            <person name="Hou Z."/>
            <person name="He W."/>
            <person name="Dai G."/>
            <person name="Sun C."/>
            <person name="Schmutz J."/>
            <person name="Leebens-Mack J.H."/>
            <person name="Li F.W."/>
            <person name="Wang L."/>
        </authorList>
    </citation>
    <scope>NUCLEOTIDE SEQUENCE [LARGE SCALE GENOMIC DNA]</scope>
    <source>
        <strain evidence="2">cv. PW_Plant_1</strain>
    </source>
</reference>
<name>A0ACC2BK40_DIPCM</name>
<accession>A0ACC2BK40</accession>
<dbReference type="EMBL" id="CM055106">
    <property type="protein sequence ID" value="KAJ7530173.1"/>
    <property type="molecule type" value="Genomic_DNA"/>
</dbReference>
<organism evidence="1 2">
    <name type="scientific">Diphasiastrum complanatum</name>
    <name type="common">Issler's clubmoss</name>
    <name type="synonym">Lycopodium complanatum</name>
    <dbReference type="NCBI Taxonomy" id="34168"/>
    <lineage>
        <taxon>Eukaryota</taxon>
        <taxon>Viridiplantae</taxon>
        <taxon>Streptophyta</taxon>
        <taxon>Embryophyta</taxon>
        <taxon>Tracheophyta</taxon>
        <taxon>Lycopodiopsida</taxon>
        <taxon>Lycopodiales</taxon>
        <taxon>Lycopodiaceae</taxon>
        <taxon>Lycopodioideae</taxon>
        <taxon>Diphasiastrum</taxon>
    </lineage>
</organism>
<comment type="caution">
    <text evidence="1">The sequence shown here is derived from an EMBL/GenBank/DDBJ whole genome shotgun (WGS) entry which is preliminary data.</text>
</comment>
<gene>
    <name evidence="1" type="ORF">O6H91_15G082900</name>
</gene>
<evidence type="ECO:0000313" key="1">
    <source>
        <dbReference type="EMBL" id="KAJ7530173.1"/>
    </source>
</evidence>
<protein>
    <submittedName>
        <fullName evidence="1">Uncharacterized protein</fullName>
    </submittedName>
</protein>
<dbReference type="Proteomes" id="UP001162992">
    <property type="component" value="Chromosome 15"/>
</dbReference>
<sequence>MGVSSDEKVLVQDLKIDPAYVVSPEFRPNKGIGLCEDVENIPVIDLTPVLAHYNHEPQALGEVVAQVEKAAVEWGFFQVVNHGVPLTLLDEVEAEAKKFFELPIEEKRKVQRTFDCPLGYYDGEFTKNVKDWKEVFDFAVQGSLDLPKSFYDDEEEVVIHKNQWPDNPPKLRESCENWASAVERLAFKLVELLSLSLGLPANYFNKYFENHSASIRLNYYDKCPSPDLVLGVSRHKDGGGLTVLVQDEVGGLEVRRRDGEWIRVFPRRDAFVINIGALFQVWSNNKYQSIEHRVVVNEHKERFSVPFFFNPSHKSNIAPIPILLDSHNFAKYHPINWGKFRKMKNDGNFKNLGIEDLQIEHYAIKA</sequence>
<keyword evidence="2" id="KW-1185">Reference proteome</keyword>
<evidence type="ECO:0000313" key="2">
    <source>
        <dbReference type="Proteomes" id="UP001162992"/>
    </source>
</evidence>